<evidence type="ECO:0000259" key="8">
    <source>
        <dbReference type="Pfam" id="PF14698"/>
    </source>
</evidence>
<dbReference type="GO" id="GO:0004056">
    <property type="term" value="F:argininosuccinate lyase activity"/>
    <property type="evidence" value="ECO:0007669"/>
    <property type="project" value="UniProtKB-UniRule"/>
</dbReference>
<dbReference type="CDD" id="cd01359">
    <property type="entry name" value="Argininosuccinate_lyase"/>
    <property type="match status" value="1"/>
</dbReference>
<keyword evidence="4 6" id="KW-0055">Arginine biosynthesis</keyword>
<dbReference type="RefSeq" id="WP_179589207.1">
    <property type="nucleotide sequence ID" value="NZ_JACBYR010000002.1"/>
</dbReference>
<keyword evidence="6" id="KW-0963">Cytoplasm</keyword>
<reference evidence="9 10" key="1">
    <citation type="submission" date="2020-07" db="EMBL/GenBank/DDBJ databases">
        <title>Genomic Encyclopedia of Type Strains, Phase IV (KMG-V): Genome sequencing to study the core and pangenomes of soil and plant-associated prokaryotes.</title>
        <authorList>
            <person name="Whitman W."/>
        </authorList>
    </citation>
    <scope>NUCLEOTIDE SEQUENCE [LARGE SCALE GENOMIC DNA]</scope>
    <source>
        <strain evidence="9 10">SAS40</strain>
    </source>
</reference>
<dbReference type="Proteomes" id="UP000542125">
    <property type="component" value="Unassembled WGS sequence"/>
</dbReference>
<evidence type="ECO:0000256" key="5">
    <source>
        <dbReference type="ARBA" id="ARBA00023239"/>
    </source>
</evidence>
<comment type="catalytic activity">
    <reaction evidence="1 6">
        <text>2-(N(omega)-L-arginino)succinate = fumarate + L-arginine</text>
        <dbReference type="Rhea" id="RHEA:24020"/>
        <dbReference type="ChEBI" id="CHEBI:29806"/>
        <dbReference type="ChEBI" id="CHEBI:32682"/>
        <dbReference type="ChEBI" id="CHEBI:57472"/>
        <dbReference type="EC" id="4.3.2.1"/>
    </reaction>
</comment>
<dbReference type="EMBL" id="JACBYR010000002">
    <property type="protein sequence ID" value="NYE85223.1"/>
    <property type="molecule type" value="Genomic_DNA"/>
</dbReference>
<evidence type="ECO:0000259" key="7">
    <source>
        <dbReference type="Pfam" id="PF00206"/>
    </source>
</evidence>
<comment type="subcellular location">
    <subcellularLocation>
        <location evidence="6">Cytoplasm</location>
    </subcellularLocation>
</comment>
<dbReference type="NCBIfam" id="TIGR00838">
    <property type="entry name" value="argH"/>
    <property type="match status" value="1"/>
</dbReference>
<accession>A0A7Y9IZH1</accession>
<comment type="pathway">
    <text evidence="2 6">Amino-acid biosynthesis; L-arginine biosynthesis; L-arginine from L-ornithine and carbamoyl phosphate: step 3/3.</text>
</comment>
<dbReference type="InterPro" id="IPR009049">
    <property type="entry name" value="Argininosuccinate_lyase"/>
</dbReference>
<comment type="similarity">
    <text evidence="6">Belongs to the lyase 1 family. Argininosuccinate lyase subfamily.</text>
</comment>
<dbReference type="PANTHER" id="PTHR43814">
    <property type="entry name" value="ARGININOSUCCINATE LYASE"/>
    <property type="match status" value="1"/>
</dbReference>
<evidence type="ECO:0000313" key="10">
    <source>
        <dbReference type="Proteomes" id="UP000542125"/>
    </source>
</evidence>
<dbReference type="Pfam" id="PF14698">
    <property type="entry name" value="ASL_C2"/>
    <property type="match status" value="1"/>
</dbReference>
<dbReference type="Gene3D" id="1.10.40.30">
    <property type="entry name" value="Fumarase/aspartase (C-terminal domain)"/>
    <property type="match status" value="1"/>
</dbReference>
<dbReference type="Gene3D" id="1.20.200.10">
    <property type="entry name" value="Fumarase/aspartase (Central domain)"/>
    <property type="match status" value="1"/>
</dbReference>
<dbReference type="PRINTS" id="PR00149">
    <property type="entry name" value="FUMRATELYASE"/>
</dbReference>
<dbReference type="SUPFAM" id="SSF48557">
    <property type="entry name" value="L-aspartase-like"/>
    <property type="match status" value="1"/>
</dbReference>
<dbReference type="GO" id="GO:0005829">
    <property type="term" value="C:cytosol"/>
    <property type="evidence" value="ECO:0007669"/>
    <property type="project" value="TreeGrafter"/>
</dbReference>
<dbReference type="PRINTS" id="PR00145">
    <property type="entry name" value="ARGSUCLYASE"/>
</dbReference>
<name>A0A7Y9IZH1_9BURK</name>
<dbReference type="AlphaFoldDB" id="A0A7Y9IZH1"/>
<dbReference type="InterPro" id="IPR000362">
    <property type="entry name" value="Fumarate_lyase_fam"/>
</dbReference>
<sequence>MESKVSRRLKEAIAPEVLEYMFLPRLNREFTNNFGHLTDINQAHLLMLHSVGLMPTNTSAALASALVQMEEEGMGAVPLDARREEAYFNYEARLMDIAGRDAGGRLHMARSRNDIGATVDRMRSRALALDVLDAMGAAAKAALDRAELFADVVMPGYTHMQAAQPITYGFYLSAVADALGRDMARLQQGLAGLDACPLGAGALAGTAFPIRREAVANWLGFSGVVQNALDAVASRDFAWELMSALTINAVTWSRVAQDFYIWSTPEFGLLEFPDRVASTSSIMPQKKNPAVLEHLKGKASHLIGLLTASLATVKGCNFTHTGDGSRESMRSFYEAAEESRRCLALFRLVLESVEPKPDAMARHARRNFSTATDLADALVREADLSFRDAHHVVGAVVRDALDHHVPADEITSAMIDHASLDQLGRAMHLSEATVRNCLDPVRNVAARMATGGPAPSVVRGRIEVQRQSLQTLLSDGESRRHRLTAARDTLKRDIRALAAKQA</sequence>
<comment type="caution">
    <text evidence="9">The sequence shown here is derived from an EMBL/GenBank/DDBJ whole genome shotgun (WGS) entry which is preliminary data.</text>
</comment>
<feature type="domain" description="Argininosuccinate lyase C-terminal" evidence="8">
    <location>
        <begin position="368"/>
        <end position="445"/>
    </location>
</feature>
<dbReference type="InterPro" id="IPR024083">
    <property type="entry name" value="Fumarase/histidase_N"/>
</dbReference>
<evidence type="ECO:0000256" key="4">
    <source>
        <dbReference type="ARBA" id="ARBA00022571"/>
    </source>
</evidence>
<dbReference type="PANTHER" id="PTHR43814:SF1">
    <property type="entry name" value="ARGININOSUCCINATE LYASE"/>
    <property type="match status" value="1"/>
</dbReference>
<dbReference type="EC" id="4.3.2.1" evidence="3 6"/>
<dbReference type="HAMAP" id="MF_00006">
    <property type="entry name" value="Arg_succ_lyase"/>
    <property type="match status" value="1"/>
</dbReference>
<evidence type="ECO:0000256" key="3">
    <source>
        <dbReference type="ARBA" id="ARBA00012338"/>
    </source>
</evidence>
<dbReference type="InterPro" id="IPR022761">
    <property type="entry name" value="Fumarate_lyase_N"/>
</dbReference>
<evidence type="ECO:0000256" key="1">
    <source>
        <dbReference type="ARBA" id="ARBA00000985"/>
    </source>
</evidence>
<keyword evidence="10" id="KW-1185">Reference proteome</keyword>
<feature type="domain" description="Fumarate lyase N-terminal" evidence="7">
    <location>
        <begin position="49"/>
        <end position="304"/>
    </location>
</feature>
<keyword evidence="5 6" id="KW-0456">Lyase</keyword>
<dbReference type="Pfam" id="PF00206">
    <property type="entry name" value="Lyase_1"/>
    <property type="match status" value="1"/>
</dbReference>
<proteinExistence type="inferred from homology"/>
<evidence type="ECO:0000256" key="2">
    <source>
        <dbReference type="ARBA" id="ARBA00004941"/>
    </source>
</evidence>
<protein>
    <recommendedName>
        <fullName evidence="3 6">Argininosuccinate lyase</fullName>
        <shortName evidence="6">ASAL</shortName>
        <ecNumber evidence="3 6">4.3.2.1</ecNumber>
    </recommendedName>
    <alternativeName>
        <fullName evidence="6">Arginosuccinase</fullName>
    </alternativeName>
</protein>
<organism evidence="9 10">
    <name type="scientific">Pigmentiphaga litoralis</name>
    <dbReference type="NCBI Taxonomy" id="516702"/>
    <lineage>
        <taxon>Bacteria</taxon>
        <taxon>Pseudomonadati</taxon>
        <taxon>Pseudomonadota</taxon>
        <taxon>Betaproteobacteria</taxon>
        <taxon>Burkholderiales</taxon>
        <taxon>Alcaligenaceae</taxon>
        <taxon>Pigmentiphaga</taxon>
    </lineage>
</organism>
<dbReference type="UniPathway" id="UPA00068">
    <property type="reaction ID" value="UER00114"/>
</dbReference>
<dbReference type="GO" id="GO:0042450">
    <property type="term" value="P:L-arginine biosynthetic process via ornithine"/>
    <property type="evidence" value="ECO:0007669"/>
    <property type="project" value="UniProtKB-UniRule"/>
</dbReference>
<keyword evidence="6" id="KW-0028">Amino-acid biosynthesis</keyword>
<dbReference type="InterPro" id="IPR008948">
    <property type="entry name" value="L-Aspartase-like"/>
</dbReference>
<dbReference type="InterPro" id="IPR029419">
    <property type="entry name" value="Arg_succ_lyase_C"/>
</dbReference>
<gene>
    <name evidence="6" type="primary">argH</name>
    <name evidence="9" type="ORF">FHW18_004530</name>
</gene>
<dbReference type="Gene3D" id="1.10.275.10">
    <property type="entry name" value="Fumarase/aspartase (N-terminal domain)"/>
    <property type="match status" value="1"/>
</dbReference>
<evidence type="ECO:0000313" key="9">
    <source>
        <dbReference type="EMBL" id="NYE85223.1"/>
    </source>
</evidence>
<evidence type="ECO:0000256" key="6">
    <source>
        <dbReference type="HAMAP-Rule" id="MF_00006"/>
    </source>
</evidence>